<dbReference type="InterPro" id="IPR029063">
    <property type="entry name" value="SAM-dependent_MTases_sf"/>
</dbReference>
<reference evidence="6 7" key="1">
    <citation type="submission" date="2020-11" db="EMBL/GenBank/DDBJ databases">
        <title>Enhanced detection system for hospital associated transmission using whole genome sequencing surveillance.</title>
        <authorList>
            <person name="Harrison L.H."/>
            <person name="Van Tyne D."/>
            <person name="Marsh J.W."/>
            <person name="Griffith M.P."/>
            <person name="Snyder D.J."/>
            <person name="Cooper V.S."/>
            <person name="Mustapha M."/>
        </authorList>
    </citation>
    <scope>NUCLEOTIDE SEQUENCE [LARGE SCALE GENOMIC DNA]</scope>
    <source>
        <strain evidence="6 7">PSA00705</strain>
    </source>
</reference>
<evidence type="ECO:0000256" key="3">
    <source>
        <dbReference type="ARBA" id="ARBA00022747"/>
    </source>
</evidence>
<evidence type="ECO:0000313" key="7">
    <source>
        <dbReference type="Proteomes" id="UP000608450"/>
    </source>
</evidence>
<dbReference type="GO" id="GO:0008168">
    <property type="term" value="F:methyltransferase activity"/>
    <property type="evidence" value="ECO:0007669"/>
    <property type="project" value="UniProtKB-KW"/>
</dbReference>
<dbReference type="Pfam" id="PF00145">
    <property type="entry name" value="DNA_methylase"/>
    <property type="match status" value="1"/>
</dbReference>
<dbReference type="GO" id="GO:0032259">
    <property type="term" value="P:methylation"/>
    <property type="evidence" value="ECO:0007669"/>
    <property type="project" value="UniProtKB-KW"/>
</dbReference>
<comment type="caution">
    <text evidence="6">The sequence shown here is derived from an EMBL/GenBank/DDBJ whole genome shotgun (WGS) entry which is preliminary data.</text>
</comment>
<sequence>MPVAAYYNEIDPYAAQWLCNLIAAGHIASGDVDERSIEDVHPDDLRPYTQCHFFAGLGGWSLALRRAGWPDHRPVWTGSCPCQPYSQAGQGLGFDDPRHLWPHFAWLIRQRRPGEILGEQVASKDAEPWLDLVQADLEGMAYAFGAVAFPSAGIGSPHIRDRTYWVANANFNGLATSPGGRLHHQEHHPQSRGSARRLGHSDSERVRGNRRTVSGAQEPARREVWRQPDSVEPAGTVGCLANTECGDTAKPQGQRSRPGDAEGAGAPDQSEGCSALLDPRPAGPVNGLWATADWLFCRDGKWRPVEPGTFPLAHGAPARVGRLRAYGNAINVEAAAQFITAYMEVGGGGPPPPRRGGWKTARRHGPLTA</sequence>
<name>A0ABS0KN01_PSENT</name>
<keyword evidence="3" id="KW-0680">Restriction system</keyword>
<evidence type="ECO:0000256" key="2">
    <source>
        <dbReference type="ARBA" id="ARBA00022679"/>
    </source>
</evidence>
<protein>
    <submittedName>
        <fullName evidence="6">DNA cytosine methyltransferase</fullName>
    </submittedName>
</protein>
<feature type="region of interest" description="Disordered" evidence="5">
    <location>
        <begin position="176"/>
        <end position="274"/>
    </location>
</feature>
<keyword evidence="1 6" id="KW-0489">Methyltransferase</keyword>
<accession>A0ABS0KN01</accession>
<dbReference type="RefSeq" id="WP_196913063.1">
    <property type="nucleotide sequence ID" value="NZ_JADTFC010000050.1"/>
</dbReference>
<dbReference type="EMBL" id="JADTFC010000050">
    <property type="protein sequence ID" value="MBG6289474.1"/>
    <property type="molecule type" value="Genomic_DNA"/>
</dbReference>
<dbReference type="InterPro" id="IPR001525">
    <property type="entry name" value="C5_MeTfrase"/>
</dbReference>
<evidence type="ECO:0000256" key="5">
    <source>
        <dbReference type="SAM" id="MobiDB-lite"/>
    </source>
</evidence>
<dbReference type="Proteomes" id="UP000608450">
    <property type="component" value="Unassembled WGS sequence"/>
</dbReference>
<evidence type="ECO:0000256" key="4">
    <source>
        <dbReference type="ARBA" id="ARBA00047422"/>
    </source>
</evidence>
<dbReference type="SUPFAM" id="SSF53335">
    <property type="entry name" value="S-adenosyl-L-methionine-dependent methyltransferases"/>
    <property type="match status" value="1"/>
</dbReference>
<comment type="catalytic activity">
    <reaction evidence="4">
        <text>a 2'-deoxycytidine in DNA + S-adenosyl-L-methionine = a 5-methyl-2'-deoxycytidine in DNA + S-adenosyl-L-homocysteine + H(+)</text>
        <dbReference type="Rhea" id="RHEA:13681"/>
        <dbReference type="Rhea" id="RHEA-COMP:11369"/>
        <dbReference type="Rhea" id="RHEA-COMP:11370"/>
        <dbReference type="ChEBI" id="CHEBI:15378"/>
        <dbReference type="ChEBI" id="CHEBI:57856"/>
        <dbReference type="ChEBI" id="CHEBI:59789"/>
        <dbReference type="ChEBI" id="CHEBI:85452"/>
        <dbReference type="ChEBI" id="CHEBI:85454"/>
        <dbReference type="EC" id="2.1.1.37"/>
    </reaction>
</comment>
<keyword evidence="7" id="KW-1185">Reference proteome</keyword>
<feature type="region of interest" description="Disordered" evidence="5">
    <location>
        <begin position="348"/>
        <end position="369"/>
    </location>
</feature>
<keyword evidence="2" id="KW-0808">Transferase</keyword>
<feature type="non-terminal residue" evidence="6">
    <location>
        <position position="369"/>
    </location>
</feature>
<gene>
    <name evidence="6" type="ORF">I5I61_18630</name>
</gene>
<proteinExistence type="predicted"/>
<feature type="compositionally biased region" description="Basic residues" evidence="5">
    <location>
        <begin position="356"/>
        <end position="369"/>
    </location>
</feature>
<organism evidence="6 7">
    <name type="scientific">Pseudomonas nitroreducens</name>
    <dbReference type="NCBI Taxonomy" id="46680"/>
    <lineage>
        <taxon>Bacteria</taxon>
        <taxon>Pseudomonadati</taxon>
        <taxon>Pseudomonadota</taxon>
        <taxon>Gammaproteobacteria</taxon>
        <taxon>Pseudomonadales</taxon>
        <taxon>Pseudomonadaceae</taxon>
        <taxon>Pseudomonas</taxon>
    </lineage>
</organism>
<evidence type="ECO:0000256" key="1">
    <source>
        <dbReference type="ARBA" id="ARBA00022603"/>
    </source>
</evidence>
<evidence type="ECO:0000313" key="6">
    <source>
        <dbReference type="EMBL" id="MBG6289474.1"/>
    </source>
</evidence>
<dbReference type="Gene3D" id="3.40.50.150">
    <property type="entry name" value="Vaccinia Virus protein VP39"/>
    <property type="match status" value="1"/>
</dbReference>